<dbReference type="PATRIC" id="fig|1128398.3.peg.447"/>
<sequence>MNFNLPKAFNEFDEARQQGFMNIKELKEQGKHIIGTYCVYTPYEIMIAGGAIPISLCSMSDESIPAAEKHLPRNLCPLIKASYGFAITDTCPYFYFADLIVGETTCDGKKKMFEYMNEVKPVHVMQLPQVSDTEDAFNLWRNEMVRLKERIEKELNVTITDEDLKKAIKSRNEERVALKEFYELSKLCPPPMTGMEMLSVLFGSTFKTDQAEKINSIKEVSKNIMDEYNSGVRKVSEDAPRILITGCPIGGATQKVVKLIEEAGGVVVCYENCTGVKSYEELVDETIEPYDALTKKYLNIPCSCMSPNDGRLKLLDNLVDEYKVDGVIDMILQACHTYNVETFRIKNFVNGEKNIPYMSLETDYSQSDIGQLQTRISAFVEML</sequence>
<reference evidence="3 4" key="1">
    <citation type="journal article" date="2012" name="PLoS ONE">
        <title>The purine-utilizing bacterium Clostridium acidurici 9a: a genome-guided metabolic reconsideration.</title>
        <authorList>
            <person name="Hartwich K."/>
            <person name="Poehlein A."/>
            <person name="Daniel R."/>
        </authorList>
    </citation>
    <scope>NUCLEOTIDE SEQUENCE [LARGE SCALE GENOMIC DNA]</scope>
    <source>
        <strain evidence="4">ATCC 7906 / DSM 604 / BCRC 14475 / CIP 104303 / KCTC 5404 / NCIMB 10678 / 9a</strain>
    </source>
</reference>
<name>K0AYM1_GOTA9</name>
<keyword evidence="3" id="KW-0456">Lyase</keyword>
<dbReference type="Gene3D" id="1.20.1270.370">
    <property type="match status" value="1"/>
</dbReference>
<dbReference type="EC" id="4.2.1.-" evidence="3"/>
<evidence type="ECO:0000256" key="1">
    <source>
        <dbReference type="ARBA" id="ARBA00001966"/>
    </source>
</evidence>
<dbReference type="RefSeq" id="WP_014966643.1">
    <property type="nucleotide sequence ID" value="NC_018664.1"/>
</dbReference>
<dbReference type="AlphaFoldDB" id="K0AYM1"/>
<dbReference type="eggNOG" id="COG1775">
    <property type="taxonomic scope" value="Bacteria"/>
</dbReference>
<protein>
    <submittedName>
        <fullName evidence="3">2-hydroxyglutaryl-CoA dehydratase subunit D</fullName>
        <ecNumber evidence="3">4.2.1.-</ecNumber>
    </submittedName>
</protein>
<dbReference type="Gene3D" id="3.40.50.11890">
    <property type="match status" value="1"/>
</dbReference>
<evidence type="ECO:0000313" key="3">
    <source>
        <dbReference type="EMBL" id="AFS77506.1"/>
    </source>
</evidence>
<comment type="cofactor">
    <cofactor evidence="1">
        <name>[4Fe-4S] cluster</name>
        <dbReference type="ChEBI" id="CHEBI:49883"/>
    </cofactor>
</comment>
<dbReference type="GO" id="GO:0016836">
    <property type="term" value="F:hydro-lyase activity"/>
    <property type="evidence" value="ECO:0007669"/>
    <property type="project" value="UniProtKB-ARBA"/>
</dbReference>
<accession>K0AYM1</accession>
<organism evidence="3 4">
    <name type="scientific">Gottschalkia acidurici (strain ATCC 7906 / DSM 604 / BCRC 14475 / CIP 104303 / KCTC 5404 / NCIMB 10678 / 9a)</name>
    <name type="common">Clostridium acidurici</name>
    <dbReference type="NCBI Taxonomy" id="1128398"/>
    <lineage>
        <taxon>Bacteria</taxon>
        <taxon>Bacillati</taxon>
        <taxon>Bacillota</taxon>
        <taxon>Tissierellia</taxon>
        <taxon>Tissierellales</taxon>
        <taxon>Gottschalkiaceae</taxon>
        <taxon>Gottschalkia</taxon>
    </lineage>
</organism>
<comment type="similarity">
    <text evidence="2">Belongs to the FldB/FldC dehydratase alpha/beta subunit family.</text>
</comment>
<evidence type="ECO:0000313" key="4">
    <source>
        <dbReference type="Proteomes" id="UP000006094"/>
    </source>
</evidence>
<dbReference type="PANTHER" id="PTHR30548">
    <property type="entry name" value="2-HYDROXYGLUTARYL-COA DEHYDRATASE, D-COMPONENT-RELATED"/>
    <property type="match status" value="1"/>
</dbReference>
<dbReference type="HOGENOM" id="CLU_053697_1_1_9"/>
<keyword evidence="4" id="KW-1185">Reference proteome</keyword>
<dbReference type="Pfam" id="PF06050">
    <property type="entry name" value="HGD-D"/>
    <property type="match status" value="1"/>
</dbReference>
<dbReference type="InterPro" id="IPR010327">
    <property type="entry name" value="FldB/FldC_alpha/beta"/>
</dbReference>
<dbReference type="Gene3D" id="3.40.50.11900">
    <property type="match status" value="1"/>
</dbReference>
<dbReference type="OrthoDB" id="9810278at2"/>
<dbReference type="Proteomes" id="UP000006094">
    <property type="component" value="Chromosome"/>
</dbReference>
<dbReference type="NCBIfam" id="NF040772">
    <property type="entry name" value="double_cubane"/>
    <property type="match status" value="1"/>
</dbReference>
<dbReference type="EMBL" id="CP003326">
    <property type="protein sequence ID" value="AFS77506.1"/>
    <property type="molecule type" value="Genomic_DNA"/>
</dbReference>
<dbReference type="KEGG" id="cad:Curi_c04310"/>
<evidence type="ECO:0000256" key="2">
    <source>
        <dbReference type="ARBA" id="ARBA00005806"/>
    </source>
</evidence>
<proteinExistence type="inferred from homology"/>
<gene>
    <name evidence="3" type="ordered locus">Curi_c04310</name>
</gene>
<dbReference type="STRING" id="1128398.Curi_c04310"/>
<dbReference type="InterPro" id="IPR047678">
    <property type="entry name" value="YjiM-like"/>
</dbReference>
<dbReference type="PANTHER" id="PTHR30548:SF6">
    <property type="entry name" value="DEHYDRATASE SUBUNIT YJIM-RELATED"/>
    <property type="match status" value="1"/>
</dbReference>